<dbReference type="PANTHER" id="PTHR12162">
    <property type="entry name" value="NIBRIN-RELATED"/>
    <property type="match status" value="1"/>
</dbReference>
<dbReference type="InterPro" id="IPR000253">
    <property type="entry name" value="FHA_dom"/>
</dbReference>
<evidence type="ECO:0000256" key="1">
    <source>
        <dbReference type="ARBA" id="ARBA00004123"/>
    </source>
</evidence>
<evidence type="ECO:0000256" key="4">
    <source>
        <dbReference type="ARBA" id="ARBA00023242"/>
    </source>
</evidence>
<dbReference type="InterPro" id="IPR040227">
    <property type="entry name" value="Nibrin-rel"/>
</dbReference>
<dbReference type="GO" id="GO:0007095">
    <property type="term" value="P:mitotic G2 DNA damage checkpoint signaling"/>
    <property type="evidence" value="ECO:0007669"/>
    <property type="project" value="InterPro"/>
</dbReference>
<keyword evidence="3" id="KW-0234">DNA repair</keyword>
<dbReference type="Pfam" id="PF00498">
    <property type="entry name" value="FHA"/>
    <property type="match status" value="1"/>
</dbReference>
<keyword evidence="2" id="KW-0227">DNA damage</keyword>
<evidence type="ECO:0000313" key="8">
    <source>
        <dbReference type="EMBL" id="KAH0536946.1"/>
    </source>
</evidence>
<feature type="region of interest" description="Disordered" evidence="6">
    <location>
        <begin position="354"/>
        <end position="396"/>
    </location>
</feature>
<feature type="region of interest" description="Disordered" evidence="6">
    <location>
        <begin position="656"/>
        <end position="778"/>
    </location>
</feature>
<feature type="region of interest" description="Disordered" evidence="6">
    <location>
        <begin position="186"/>
        <end position="227"/>
    </location>
</feature>
<feature type="domain" description="FHA" evidence="7">
    <location>
        <begin position="24"/>
        <end position="88"/>
    </location>
</feature>
<organism evidence="8 9">
    <name type="scientific">Glutinoglossum americanum</name>
    <dbReference type="NCBI Taxonomy" id="1670608"/>
    <lineage>
        <taxon>Eukaryota</taxon>
        <taxon>Fungi</taxon>
        <taxon>Dikarya</taxon>
        <taxon>Ascomycota</taxon>
        <taxon>Pezizomycotina</taxon>
        <taxon>Geoglossomycetes</taxon>
        <taxon>Geoglossales</taxon>
        <taxon>Geoglossaceae</taxon>
        <taxon>Glutinoglossum</taxon>
    </lineage>
</organism>
<dbReference type="PANTHER" id="PTHR12162:SF0">
    <property type="entry name" value="NIBRIN"/>
    <property type="match status" value="1"/>
</dbReference>
<dbReference type="AlphaFoldDB" id="A0A9P8L0M0"/>
<sequence length="778" mass="86616">MWILECDGDVLKNKRLWLRPDKKYLFGRTAKSDGGGFTIENKSISRKHLTIEVSQVKPGDGSKLHTKSQLTISDLKSKFGTQLDGEQIRGESRILNSDEHEIKLGSYENLFRQVEQKNRDPLEPMRIRLEPLDIKVIIPYVIGKTTHVVATKRNTAKGLQALINAGYIVTDTFVDALVLAATPELPEDLESPSPLETDFDGNWPDALSHLPAQGKEPSQRPSRCFAPDPERANVFEGYTFIFCDNVQYENLHPPIANGGGKALLFEPRMGETTAEEVVRYVRSAAGDKGSGELDNRSGGKGVVVVRFRGKKSMERWSIEIGNEVARKLDQRLIEQSEFLDAILVNDASGLRRALPEEDDDGLPGSSALAGNEGPDAHGEGTPRSNHQPPPMSQPLNKRIRSRFVTSRFKGFDDGFNPASLPQSSKALEGSQVGDLPGSHECANDELGLESYGGPGMDAGPQTFNSSNLRKIVGRKRTSPPLEDEDHDEVLNKILPAAAAMKKRRIEAEVEEDNYHHVETRGRAGRKKELAVSQKARDRRPKKEVDVLEAAREHREAEEDVARRDQEALKASLDGMEIDQMKNLALVEEMEVMRRTNLHSRALAYGDTGSRWDERWNGRKNFKKFTRREVGDSGQVRRGGSLIVGLEEVRKKDFGIGDGYWLEGDTQKGKQYESEGPSEPELPPIATAERRPPKALPSGLGASQAAGRPKITRHTEKSNKSRQVESSDVAKPQISNRKRGPSPTGAKPNPAKKRNGLFVRQSESEDSEDDLKFRFRRKR</sequence>
<evidence type="ECO:0000256" key="5">
    <source>
        <dbReference type="ARBA" id="ARBA00044757"/>
    </source>
</evidence>
<keyword evidence="4" id="KW-0539">Nucleus</keyword>
<dbReference type="SMART" id="SM00240">
    <property type="entry name" value="FHA"/>
    <property type="match status" value="1"/>
</dbReference>
<dbReference type="Gene3D" id="2.60.200.20">
    <property type="match status" value="1"/>
</dbReference>
<comment type="subcellular location">
    <subcellularLocation>
        <location evidence="1">Nucleus</location>
    </subcellularLocation>
</comment>
<feature type="region of interest" description="Disordered" evidence="6">
    <location>
        <begin position="517"/>
        <end position="545"/>
    </location>
</feature>
<feature type="region of interest" description="Disordered" evidence="6">
    <location>
        <begin position="411"/>
        <end position="470"/>
    </location>
</feature>
<dbReference type="SUPFAM" id="SSF49879">
    <property type="entry name" value="SMAD/FHA domain"/>
    <property type="match status" value="1"/>
</dbReference>
<dbReference type="InterPro" id="IPR032429">
    <property type="entry name" value="Nibrin_BRCT2"/>
</dbReference>
<dbReference type="Gene3D" id="3.40.50.10980">
    <property type="entry name" value="Nibrin, BRCT2 domain"/>
    <property type="match status" value="1"/>
</dbReference>
<dbReference type="GO" id="GO:0003684">
    <property type="term" value="F:damaged DNA binding"/>
    <property type="evidence" value="ECO:0007669"/>
    <property type="project" value="TreeGrafter"/>
</dbReference>
<accession>A0A9P8L0M0</accession>
<feature type="compositionally biased region" description="Basic and acidic residues" evidence="6">
    <location>
        <begin position="517"/>
        <end position="529"/>
    </location>
</feature>
<gene>
    <name evidence="8" type="ORF">FGG08_006211</name>
</gene>
<evidence type="ECO:0000313" key="9">
    <source>
        <dbReference type="Proteomes" id="UP000698800"/>
    </source>
</evidence>
<evidence type="ECO:0000256" key="3">
    <source>
        <dbReference type="ARBA" id="ARBA00023204"/>
    </source>
</evidence>
<dbReference type="PROSITE" id="PS50006">
    <property type="entry name" value="FHA_DOMAIN"/>
    <property type="match status" value="1"/>
</dbReference>
<dbReference type="GO" id="GO:0000724">
    <property type="term" value="P:double-strand break repair via homologous recombination"/>
    <property type="evidence" value="ECO:0007669"/>
    <property type="project" value="TreeGrafter"/>
</dbReference>
<comment type="similarity">
    <text evidence="5">Belongs to the Nibrin family.</text>
</comment>
<dbReference type="Pfam" id="PF16508">
    <property type="entry name" value="NIBRIN_BRCT_II"/>
    <property type="match status" value="1"/>
</dbReference>
<dbReference type="GO" id="GO:0030870">
    <property type="term" value="C:Mre11 complex"/>
    <property type="evidence" value="ECO:0007669"/>
    <property type="project" value="InterPro"/>
</dbReference>
<dbReference type="InterPro" id="IPR008984">
    <property type="entry name" value="SMAD_FHA_dom_sf"/>
</dbReference>
<evidence type="ECO:0000256" key="2">
    <source>
        <dbReference type="ARBA" id="ARBA00022763"/>
    </source>
</evidence>
<dbReference type="InterPro" id="IPR043014">
    <property type="entry name" value="Nibrin_BRCT2_sf"/>
</dbReference>
<comment type="caution">
    <text evidence="8">The sequence shown here is derived from an EMBL/GenBank/DDBJ whole genome shotgun (WGS) entry which is preliminary data.</text>
</comment>
<evidence type="ECO:0000259" key="7">
    <source>
        <dbReference type="PROSITE" id="PS50006"/>
    </source>
</evidence>
<dbReference type="Proteomes" id="UP000698800">
    <property type="component" value="Unassembled WGS sequence"/>
</dbReference>
<name>A0A9P8L0M0_9PEZI</name>
<reference evidence="8" key="1">
    <citation type="submission" date="2021-03" db="EMBL/GenBank/DDBJ databases">
        <title>Comparative genomics and phylogenomic investigation of the class Geoglossomycetes provide insights into ecological specialization and systematics.</title>
        <authorList>
            <person name="Melie T."/>
            <person name="Pirro S."/>
            <person name="Miller A.N."/>
            <person name="Quandt A."/>
        </authorList>
    </citation>
    <scope>NUCLEOTIDE SEQUENCE</scope>
    <source>
        <strain evidence="8">GBOQ0MN5Z8</strain>
    </source>
</reference>
<evidence type="ECO:0000256" key="6">
    <source>
        <dbReference type="SAM" id="MobiDB-lite"/>
    </source>
</evidence>
<proteinExistence type="inferred from homology"/>
<dbReference type="EMBL" id="JAGHQL010000171">
    <property type="protein sequence ID" value="KAH0536946.1"/>
    <property type="molecule type" value="Genomic_DNA"/>
</dbReference>
<keyword evidence="9" id="KW-1185">Reference proteome</keyword>
<dbReference type="OrthoDB" id="552194at2759"/>
<feature type="compositionally biased region" description="Basic and acidic residues" evidence="6">
    <location>
        <begin position="712"/>
        <end position="724"/>
    </location>
</feature>
<protein>
    <recommendedName>
        <fullName evidence="7">FHA domain-containing protein</fullName>
    </recommendedName>
</protein>